<name>A0A0M6Y904_9HYPH</name>
<dbReference type="PANTHER" id="PTHR36837">
    <property type="entry name" value="POLY(3-HYDROXYALKANOATE) POLYMERASE SUBUNIT PHAC"/>
    <property type="match status" value="1"/>
</dbReference>
<feature type="compositionally biased region" description="Low complexity" evidence="1">
    <location>
        <begin position="820"/>
        <end position="846"/>
    </location>
</feature>
<evidence type="ECO:0000256" key="1">
    <source>
        <dbReference type="SAM" id="MobiDB-lite"/>
    </source>
</evidence>
<accession>A0A0M6Y904</accession>
<reference evidence="3" key="1">
    <citation type="submission" date="2015-07" db="EMBL/GenBank/DDBJ databases">
        <authorList>
            <person name="Rodrigo-Torres Lidia"/>
            <person name="Arahal R.David."/>
        </authorList>
    </citation>
    <scope>NUCLEOTIDE SEQUENCE [LARGE SCALE GENOMIC DNA]</scope>
    <source>
        <strain evidence="3">CECT 4801</strain>
    </source>
</reference>
<dbReference type="InterPro" id="IPR024501">
    <property type="entry name" value="DUF3141"/>
</dbReference>
<evidence type="ECO:0000313" key="2">
    <source>
        <dbReference type="EMBL" id="CTQ45471.1"/>
    </source>
</evidence>
<dbReference type="Pfam" id="PF11339">
    <property type="entry name" value="DUF3141"/>
    <property type="match status" value="1"/>
</dbReference>
<keyword evidence="3" id="KW-1185">Reference proteome</keyword>
<organism evidence="2 3">
    <name type="scientific">Roseibium aggregatum</name>
    <dbReference type="NCBI Taxonomy" id="187304"/>
    <lineage>
        <taxon>Bacteria</taxon>
        <taxon>Pseudomonadati</taxon>
        <taxon>Pseudomonadota</taxon>
        <taxon>Alphaproteobacteria</taxon>
        <taxon>Hyphomicrobiales</taxon>
        <taxon>Stappiaceae</taxon>
        <taxon>Roseibium</taxon>
    </lineage>
</organism>
<dbReference type="AlphaFoldDB" id="A0A0M6Y904"/>
<feature type="region of interest" description="Disordered" evidence="1">
    <location>
        <begin position="808"/>
        <end position="879"/>
    </location>
</feature>
<dbReference type="Proteomes" id="UP000048926">
    <property type="component" value="Unassembled WGS sequence"/>
</dbReference>
<dbReference type="InterPro" id="IPR051321">
    <property type="entry name" value="PHA/PHB_synthase"/>
</dbReference>
<dbReference type="EMBL" id="CXST01000002">
    <property type="protein sequence ID" value="CTQ45471.1"/>
    <property type="molecule type" value="Genomic_DNA"/>
</dbReference>
<sequence length="879" mass="98403">MKDIFDALEKGQNEFLESLHDATAWGPSERFTALQAQATELSNLAELMGRGLTKHLTRISDDHKTRWQSNISEFGKAVEAMGGAQEKGSLYEAWEDYWKDAAQRMVLTMDTLRQRGDIFLDHEEAGCPPVLIYDYEVVLDGADLPRPSCYMLLKIIPPTDLPCRDPKPWKRPYIIIDPRAGHGAGIGGFKPDSQVGVALHDGHPVYFVAFKRMPEKGQTLADVTHAEAAFVRKVMELHPEAPNPVVTGNCQGGWATLLLAAMNPDLTGPVILNGAPVSTWSGRVGENPMRYNAGVLGGTWNAMYYSDLGHGIFDGADIVQNFELLNPARNYFGKYYDLYAKVDTEPKRFLEFERWWGGYFLLNEAEMKWIVEQLFVGNRLSKNEAQLEPGRNVDIKHIRAPIIVFASYGDNITPPQQALNWIIDTYTDEREIAIRGQRIIYMVHEQVGHLGIFVSSKIAKKEHTEVTSTLKTIEALAPGLYEMTIDDYEGPLLEREFTVSFHERKMEDLTKIDDGRDDEIPFAAVARASEQQAEFYDVCVRPFVQAFVTEQSADLRRKSHPLRMQRALFSSLNPALGWLPGIAERARNERSPAAAGNPFVELEKVNAALIEQSMDLFRDLRDTAYENLFYSIWGTPYMRWFGRTKQPGRTLKRKDELRSLPPVQAALMHIEEGGFCEAVIRMLILLADSRGNVRRDRLERSARVLTQDEPFKSLNADERSFILQEQTLIVEFAPELAIETLPKLLKTPEERELAAKVVRFIPGAIDEMTPHTLETLQQFHKVLGLPPVSGDITEDPLAATDVVVEPGKEDARAAQEEAASKAPAKSAPTRTAPVRAASAAAVPSKSSPRKTATRKAAARKATAPRKSRSSAKKPQEPAE</sequence>
<dbReference type="SUPFAM" id="SSF53474">
    <property type="entry name" value="alpha/beta-Hydrolases"/>
    <property type="match status" value="1"/>
</dbReference>
<feature type="compositionally biased region" description="Basic and acidic residues" evidence="1">
    <location>
        <begin position="808"/>
        <end position="819"/>
    </location>
</feature>
<dbReference type="Gene3D" id="3.40.50.1820">
    <property type="entry name" value="alpha/beta hydrolase"/>
    <property type="match status" value="1"/>
</dbReference>
<dbReference type="OrthoDB" id="7231451at2"/>
<dbReference type="PANTHER" id="PTHR36837:SF2">
    <property type="entry name" value="POLY(3-HYDROXYALKANOATE) POLYMERASE SUBUNIT PHAC"/>
    <property type="match status" value="1"/>
</dbReference>
<proteinExistence type="predicted"/>
<gene>
    <name evidence="2" type="ORF">LAL4801_03923</name>
</gene>
<dbReference type="STRING" id="187304.B0E33_03735"/>
<feature type="compositionally biased region" description="Basic residues" evidence="1">
    <location>
        <begin position="847"/>
        <end position="871"/>
    </location>
</feature>
<protein>
    <submittedName>
        <fullName evidence="2">Poly(R)-hydroxyalkanoic acid synthase, class III, PhaC subunit</fullName>
    </submittedName>
</protein>
<dbReference type="RefSeq" id="WP_055658518.1">
    <property type="nucleotide sequence ID" value="NZ_CXST01000002.1"/>
</dbReference>
<evidence type="ECO:0000313" key="3">
    <source>
        <dbReference type="Proteomes" id="UP000048926"/>
    </source>
</evidence>
<dbReference type="InterPro" id="IPR029058">
    <property type="entry name" value="AB_hydrolase_fold"/>
</dbReference>